<dbReference type="Pfam" id="PF06541">
    <property type="entry name" value="ABC_trans_CmpB"/>
    <property type="match status" value="1"/>
</dbReference>
<gene>
    <name evidence="2" type="ORF">SAMN05216191_107270</name>
</gene>
<dbReference type="AlphaFoldDB" id="A0A1G9PN61"/>
<protein>
    <recommendedName>
        <fullName evidence="4">HD domain-containing protein</fullName>
    </recommendedName>
</protein>
<feature type="transmembrane region" description="Helical" evidence="1">
    <location>
        <begin position="70"/>
        <end position="90"/>
    </location>
</feature>
<dbReference type="SUPFAM" id="SSF109604">
    <property type="entry name" value="HD-domain/PDEase-like"/>
    <property type="match status" value="1"/>
</dbReference>
<feature type="transmembrane region" description="Helical" evidence="1">
    <location>
        <begin position="6"/>
        <end position="26"/>
    </location>
</feature>
<dbReference type="RefSeq" id="WP_062527343.1">
    <property type="nucleotide sequence ID" value="NZ_CP048429.1"/>
</dbReference>
<evidence type="ECO:0000313" key="3">
    <source>
        <dbReference type="Proteomes" id="UP000182783"/>
    </source>
</evidence>
<feature type="transmembrane region" description="Helical" evidence="1">
    <location>
        <begin position="111"/>
        <end position="131"/>
    </location>
</feature>
<keyword evidence="1" id="KW-0472">Membrane</keyword>
<dbReference type="Gene3D" id="1.10.3210.10">
    <property type="entry name" value="Hypothetical protein af1432"/>
    <property type="match status" value="1"/>
</dbReference>
<evidence type="ECO:0000313" key="2">
    <source>
        <dbReference type="EMBL" id="SDM00220.1"/>
    </source>
</evidence>
<dbReference type="InterPro" id="IPR010540">
    <property type="entry name" value="CmpB_TMEM229"/>
</dbReference>
<keyword evidence="1" id="KW-0812">Transmembrane</keyword>
<organism evidence="2 3">
    <name type="scientific">Paenibacillus jilunlii</name>
    <dbReference type="NCBI Taxonomy" id="682956"/>
    <lineage>
        <taxon>Bacteria</taxon>
        <taxon>Bacillati</taxon>
        <taxon>Bacillota</taxon>
        <taxon>Bacilli</taxon>
        <taxon>Bacillales</taxon>
        <taxon>Paenibacillaceae</taxon>
        <taxon>Paenibacillus</taxon>
    </lineage>
</organism>
<feature type="transmembrane region" description="Helical" evidence="1">
    <location>
        <begin position="38"/>
        <end position="58"/>
    </location>
</feature>
<evidence type="ECO:0000256" key="1">
    <source>
        <dbReference type="SAM" id="Phobius"/>
    </source>
</evidence>
<sequence length="349" mass="39872">MSKDFSTELLLFAVYALGGWLLETVYASVRQQHFVNRGFMFGCFCPIYGFGALLIIHVAEWTGARIGDPFVRGIAFICVSAVLVTWLEYITGLILDKVFQRKWWDYSGNQWNLGGYVCMEYSLLWGLIAYLLTEFLHPAVLGMLEMPPAGIITAAAWCVLVYFILDAAISISVEWFRCQSAARSTLRHSDAEEYSACVADLLALEQVQRMDMFIQHGRATCLKHSQAVSFLSYRICRKCKLDYRSAARGGLLHDLFLYDWHDPAAGGRWHGFTHPKAALRNAEDILSLNRIERDIIVKHMWPLTPAVPRFRETWVVCLADKIVTCHEFMEGVTGRHEHWNNGKKLYKTD</sequence>
<evidence type="ECO:0008006" key="4">
    <source>
        <dbReference type="Google" id="ProtNLM"/>
    </source>
</evidence>
<dbReference type="Proteomes" id="UP000182783">
    <property type="component" value="Unassembled WGS sequence"/>
</dbReference>
<dbReference type="EMBL" id="FNGM01000007">
    <property type="protein sequence ID" value="SDM00220.1"/>
    <property type="molecule type" value="Genomic_DNA"/>
</dbReference>
<keyword evidence="1" id="KW-1133">Transmembrane helix</keyword>
<reference evidence="2 3" key="1">
    <citation type="submission" date="2016-10" db="EMBL/GenBank/DDBJ databases">
        <authorList>
            <person name="de Groot N.N."/>
        </authorList>
    </citation>
    <scope>NUCLEOTIDE SEQUENCE [LARGE SCALE GENOMIC DNA]</scope>
    <source>
        <strain evidence="2 3">CGMCC 1.10239</strain>
    </source>
</reference>
<name>A0A1G9PN61_9BACL</name>
<accession>A0A1G9PN61</accession>
<feature type="transmembrane region" description="Helical" evidence="1">
    <location>
        <begin position="151"/>
        <end position="173"/>
    </location>
</feature>
<proteinExistence type="predicted"/>